<feature type="domain" description="PIN" evidence="1">
    <location>
        <begin position="2"/>
        <end position="114"/>
    </location>
</feature>
<dbReference type="InterPro" id="IPR002716">
    <property type="entry name" value="PIN_dom"/>
</dbReference>
<sequence>MRVFLDANVLFSAALGGEVFRLIWLLAERGRLELFTSPLCRMEAEFNLERKRPQAAPRLPLLMQRVQLVAEPEETDPPSDEPLKTLFESLPEKDRPVLRAALRAQAQILLTGDLRHFGPLMSRGDLPLRVLSPGGFIRQVRPGP</sequence>
<dbReference type="OrthoDB" id="32841at2"/>
<protein>
    <submittedName>
        <fullName evidence="2">PIN domain protein</fullName>
    </submittedName>
</protein>
<name>A0A399F2J7_9DEIN</name>
<dbReference type="PANTHER" id="PTHR34610:SF3">
    <property type="entry name" value="SSL7007 PROTEIN"/>
    <property type="match status" value="1"/>
</dbReference>
<dbReference type="RefSeq" id="WP_119313664.1">
    <property type="nucleotide sequence ID" value="NZ_QXDL01000009.1"/>
</dbReference>
<dbReference type="EMBL" id="QXDL01000009">
    <property type="protein sequence ID" value="RIH90438.1"/>
    <property type="molecule type" value="Genomic_DNA"/>
</dbReference>
<dbReference type="Proteomes" id="UP000265715">
    <property type="component" value="Unassembled WGS sequence"/>
</dbReference>
<dbReference type="AlphaFoldDB" id="A0A399F2J7"/>
<dbReference type="SUPFAM" id="SSF88723">
    <property type="entry name" value="PIN domain-like"/>
    <property type="match status" value="1"/>
</dbReference>
<organism evidence="2 3">
    <name type="scientific">Calidithermus terrae</name>
    <dbReference type="NCBI Taxonomy" id="1408545"/>
    <lineage>
        <taxon>Bacteria</taxon>
        <taxon>Thermotogati</taxon>
        <taxon>Deinococcota</taxon>
        <taxon>Deinococci</taxon>
        <taxon>Thermales</taxon>
        <taxon>Thermaceae</taxon>
        <taxon>Calidithermus</taxon>
    </lineage>
</organism>
<dbReference type="InterPro" id="IPR002850">
    <property type="entry name" value="PIN_toxin-like"/>
</dbReference>
<accession>A0A399F2J7</accession>
<evidence type="ECO:0000313" key="3">
    <source>
        <dbReference type="Proteomes" id="UP000265715"/>
    </source>
</evidence>
<evidence type="ECO:0000259" key="1">
    <source>
        <dbReference type="Pfam" id="PF13470"/>
    </source>
</evidence>
<dbReference type="Pfam" id="PF13470">
    <property type="entry name" value="PIN_3"/>
    <property type="match status" value="1"/>
</dbReference>
<reference evidence="2 3" key="1">
    <citation type="submission" date="2018-08" db="EMBL/GenBank/DDBJ databases">
        <title>Meiothermus terrae DSM 26712 genome sequencing project.</title>
        <authorList>
            <person name="Da Costa M.S."/>
            <person name="Albuquerque L."/>
            <person name="Raposo P."/>
            <person name="Froufe H.J.C."/>
            <person name="Barroso C.S."/>
            <person name="Egas C."/>
        </authorList>
    </citation>
    <scope>NUCLEOTIDE SEQUENCE [LARGE SCALE GENOMIC DNA]</scope>
    <source>
        <strain evidence="2 3">DSM 26712</strain>
    </source>
</reference>
<gene>
    <name evidence="2" type="ORF">Mterra_00420</name>
</gene>
<comment type="caution">
    <text evidence="2">The sequence shown here is derived from an EMBL/GenBank/DDBJ whole genome shotgun (WGS) entry which is preliminary data.</text>
</comment>
<evidence type="ECO:0000313" key="2">
    <source>
        <dbReference type="EMBL" id="RIH90438.1"/>
    </source>
</evidence>
<dbReference type="PANTHER" id="PTHR34610">
    <property type="entry name" value="SSL7007 PROTEIN"/>
    <property type="match status" value="1"/>
</dbReference>
<dbReference type="InterPro" id="IPR029060">
    <property type="entry name" value="PIN-like_dom_sf"/>
</dbReference>
<keyword evidence="3" id="KW-1185">Reference proteome</keyword>
<proteinExistence type="predicted"/>